<proteinExistence type="predicted"/>
<feature type="non-terminal residue" evidence="2">
    <location>
        <position position="1"/>
    </location>
</feature>
<sequence>MHSQLLLALGLHSALATGFPLHPTRSDPCAAISNSTWVKPSELHSCLSYFPFNTTLRDNVVDVLSKTFDQFHTSTRFHLDMPEPYKDITIDILGELQRIKQSTYSSDFELHQDISRTIKRLGDGHAGYINYCYDSLFITYLPFPLAVLAQPGNEDIQNIHIVPEASEIARKEFGGGALNIWHSALGRNLSDFDGARIVSIQGQDPWTAVDAYAAISGGYQSKTTRQNNFFSSYQIPGYRMGDFAQSALPIRGDSVSLTLVRNGSTSEETYNVPYLSRKEREIRNFTNASELWDNNCQAKALTNGRSLVGRISVAQAKTTLTQGGGSPISPEDHYSAPARFQSDPIIPRVHRGRRLAVSSLVNDGPQLDITLPEHLVPTGNVSGAGDMHWQVFTCGLDPLRIFDWYTTPVLQQNALDGLDAVKSKGTSRLLIDVTNNGGGTICLASWLHRVLAGPEPGLDFQPGMNGSIRARELPRKIVDAITSDRTGLGALELIDSFYTPSEWKDVDNKAFPANYNWLEPGLDIQINGITDLFSQRIGDTCLPFHLDPPTTRPFEFENIAIMSNGRCASSCSLFSILMHTKYNVKTVVVGGKPGTTQQYCGVVGGQSSNFAQMDSELKTFGLKNESLSPPDFLTHSLQGRPVLPRVYIPPSNVKVGITWRLAFSPADSSTFEEFESHPAQYVFPLLPSTVNNPKALWSDVSKRLWMD</sequence>
<feature type="chain" id="PRO_5034765975" evidence="1">
    <location>
        <begin position="17"/>
        <end position="707"/>
    </location>
</feature>
<comment type="caution">
    <text evidence="2">The sequence shown here is derived from an EMBL/GenBank/DDBJ whole genome shotgun (WGS) entry which is preliminary data.</text>
</comment>
<evidence type="ECO:0000313" key="2">
    <source>
        <dbReference type="EMBL" id="KAF8693048.1"/>
    </source>
</evidence>
<dbReference type="InterPro" id="IPR029045">
    <property type="entry name" value="ClpP/crotonase-like_dom_sf"/>
</dbReference>
<dbReference type="SUPFAM" id="SSF52096">
    <property type="entry name" value="ClpP/crotonase"/>
    <property type="match status" value="1"/>
</dbReference>
<accession>A0A8H7LND1</accession>
<dbReference type="OrthoDB" id="27214at2759"/>
<dbReference type="Proteomes" id="UP000602905">
    <property type="component" value="Unassembled WGS sequence"/>
</dbReference>
<name>A0A8H7LND1_9AGAM</name>
<dbReference type="AlphaFoldDB" id="A0A8H7LND1"/>
<protein>
    <submittedName>
        <fullName evidence="2">Peptidase family S41</fullName>
    </submittedName>
</protein>
<dbReference type="PANTHER" id="PTHR37049:SF5">
    <property type="entry name" value="TAIL SPECIFIC PROTEASE DOMAIN-CONTAINING PROTEIN"/>
    <property type="match status" value="1"/>
</dbReference>
<feature type="signal peptide" evidence="1">
    <location>
        <begin position="1"/>
        <end position="16"/>
    </location>
</feature>
<evidence type="ECO:0000313" key="3">
    <source>
        <dbReference type="Proteomes" id="UP000602905"/>
    </source>
</evidence>
<organism evidence="2 3">
    <name type="scientific">Rhizoctonia solani</name>
    <dbReference type="NCBI Taxonomy" id="456999"/>
    <lineage>
        <taxon>Eukaryota</taxon>
        <taxon>Fungi</taxon>
        <taxon>Dikarya</taxon>
        <taxon>Basidiomycota</taxon>
        <taxon>Agaricomycotina</taxon>
        <taxon>Agaricomycetes</taxon>
        <taxon>Cantharellales</taxon>
        <taxon>Ceratobasidiaceae</taxon>
        <taxon>Rhizoctonia</taxon>
    </lineage>
</organism>
<dbReference type="InterPro" id="IPR052766">
    <property type="entry name" value="S41A_metabolite_peptidase"/>
</dbReference>
<dbReference type="EMBL" id="JACYCD010000473">
    <property type="protein sequence ID" value="KAF8693048.1"/>
    <property type="molecule type" value="Genomic_DNA"/>
</dbReference>
<keyword evidence="1" id="KW-0732">Signal</keyword>
<evidence type="ECO:0000256" key="1">
    <source>
        <dbReference type="SAM" id="SignalP"/>
    </source>
</evidence>
<gene>
    <name evidence="2" type="ORF">RHS03_08511</name>
</gene>
<reference evidence="2" key="1">
    <citation type="submission" date="2020-09" db="EMBL/GenBank/DDBJ databases">
        <title>Comparative genome analyses of four rice-infecting Rhizoctonia solani isolates reveal extensive enrichment of homogalacturonan modification genes.</title>
        <authorList>
            <person name="Lee D.-Y."/>
            <person name="Jeon J."/>
            <person name="Kim K.-T."/>
            <person name="Cheong K."/>
            <person name="Song H."/>
            <person name="Choi G."/>
            <person name="Ko J."/>
            <person name="Opiyo S.O."/>
            <person name="Zuo S."/>
            <person name="Madhav S."/>
            <person name="Lee Y.-H."/>
            <person name="Wang G.-L."/>
        </authorList>
    </citation>
    <scope>NUCLEOTIDE SEQUENCE</scope>
    <source>
        <strain evidence="2">AG1-IA WGL</strain>
    </source>
</reference>
<dbReference type="PANTHER" id="PTHR37049">
    <property type="entry name" value="PEPTIDASE S41 FAMILY PROTEIN"/>
    <property type="match status" value="1"/>
</dbReference>
<dbReference type="Gene3D" id="3.90.226.10">
    <property type="entry name" value="2-enoyl-CoA Hydratase, Chain A, domain 1"/>
    <property type="match status" value="1"/>
</dbReference>